<comment type="similarity">
    <text evidence="2">Belongs to the peptidase S1 family.</text>
</comment>
<name>A0A0M3QVS8_DROBS</name>
<comment type="subcellular location">
    <subcellularLocation>
        <location evidence="1">Secreted</location>
        <location evidence="1">Extracellular space</location>
    </subcellularLocation>
</comment>
<dbReference type="SMART" id="SM00020">
    <property type="entry name" value="Tryp_SPc"/>
    <property type="match status" value="1"/>
</dbReference>
<reference evidence="15 16" key="1">
    <citation type="submission" date="2015-08" db="EMBL/GenBank/DDBJ databases">
        <title>Ancestral chromatin configuration constrains chromatin evolution on differentiating sex chromosomes in Drosophila.</title>
        <authorList>
            <person name="Zhou Q."/>
            <person name="Bachtrog D."/>
        </authorList>
    </citation>
    <scope>NUCLEOTIDE SEQUENCE [LARGE SCALE GENOMIC DNA]</scope>
    <source>
        <tissue evidence="15">Whole larvae</tissue>
    </source>
</reference>
<dbReference type="Gene3D" id="2.40.10.10">
    <property type="entry name" value="Trypsin-like serine proteases"/>
    <property type="match status" value="2"/>
</dbReference>
<evidence type="ECO:0000256" key="11">
    <source>
        <dbReference type="ARBA" id="ARBA00038868"/>
    </source>
</evidence>
<dbReference type="PROSITE" id="PS00135">
    <property type="entry name" value="TRYPSIN_SER"/>
    <property type="match status" value="1"/>
</dbReference>
<dbReference type="SUPFAM" id="SSF50494">
    <property type="entry name" value="Trypsin-like serine proteases"/>
    <property type="match status" value="1"/>
</dbReference>
<keyword evidence="8" id="KW-0865">Zymogen</keyword>
<evidence type="ECO:0000259" key="14">
    <source>
        <dbReference type="PROSITE" id="PS50240"/>
    </source>
</evidence>
<dbReference type="GO" id="GO:0006508">
    <property type="term" value="P:proteolysis"/>
    <property type="evidence" value="ECO:0007669"/>
    <property type="project" value="UniProtKB-KW"/>
</dbReference>
<comment type="catalytic activity">
    <reaction evidence="10">
        <text>Preferential cleavage: Arg-|-Xaa, Lys-|-Xaa.</text>
        <dbReference type="EC" id="3.4.21.4"/>
    </reaction>
</comment>
<dbReference type="GO" id="GO:0004252">
    <property type="term" value="F:serine-type endopeptidase activity"/>
    <property type="evidence" value="ECO:0007669"/>
    <property type="project" value="UniProtKB-EC"/>
</dbReference>
<evidence type="ECO:0000256" key="7">
    <source>
        <dbReference type="ARBA" id="ARBA00022825"/>
    </source>
</evidence>
<dbReference type="InterPro" id="IPR001254">
    <property type="entry name" value="Trypsin_dom"/>
</dbReference>
<dbReference type="AlphaFoldDB" id="A0A0M3QVS8"/>
<evidence type="ECO:0000256" key="9">
    <source>
        <dbReference type="ARBA" id="ARBA00023157"/>
    </source>
</evidence>
<dbReference type="EMBL" id="CP012525">
    <property type="protein sequence ID" value="ALC42923.1"/>
    <property type="molecule type" value="Genomic_DNA"/>
</dbReference>
<evidence type="ECO:0000256" key="1">
    <source>
        <dbReference type="ARBA" id="ARBA00004239"/>
    </source>
</evidence>
<evidence type="ECO:0000256" key="13">
    <source>
        <dbReference type="SAM" id="SignalP"/>
    </source>
</evidence>
<feature type="signal peptide" evidence="13">
    <location>
        <begin position="1"/>
        <end position="20"/>
    </location>
</feature>
<dbReference type="OMA" id="WWLCHLA"/>
<dbReference type="OrthoDB" id="10059102at2759"/>
<organism evidence="15 16">
    <name type="scientific">Drosophila busckii</name>
    <name type="common">Fruit fly</name>
    <dbReference type="NCBI Taxonomy" id="30019"/>
    <lineage>
        <taxon>Eukaryota</taxon>
        <taxon>Metazoa</taxon>
        <taxon>Ecdysozoa</taxon>
        <taxon>Arthropoda</taxon>
        <taxon>Hexapoda</taxon>
        <taxon>Insecta</taxon>
        <taxon>Pterygota</taxon>
        <taxon>Neoptera</taxon>
        <taxon>Endopterygota</taxon>
        <taxon>Diptera</taxon>
        <taxon>Brachycera</taxon>
        <taxon>Muscomorpha</taxon>
        <taxon>Ephydroidea</taxon>
        <taxon>Drosophilidae</taxon>
        <taxon>Drosophila</taxon>
    </lineage>
</organism>
<dbReference type="InterPro" id="IPR043504">
    <property type="entry name" value="Peptidase_S1_PA_chymotrypsin"/>
</dbReference>
<dbReference type="InterPro" id="IPR050430">
    <property type="entry name" value="Peptidase_S1"/>
</dbReference>
<dbReference type="EC" id="3.4.21.4" evidence="11"/>
<keyword evidence="9" id="KW-1015">Disulfide bond</keyword>
<evidence type="ECO:0000256" key="4">
    <source>
        <dbReference type="ARBA" id="ARBA00022670"/>
    </source>
</evidence>
<feature type="chain" id="PRO_5005788055" description="trypsin" evidence="13">
    <location>
        <begin position="21"/>
        <end position="252"/>
    </location>
</feature>
<dbReference type="PANTHER" id="PTHR24276">
    <property type="entry name" value="POLYSERASE-RELATED"/>
    <property type="match status" value="1"/>
</dbReference>
<dbReference type="GO" id="GO:0005576">
    <property type="term" value="C:extracellular region"/>
    <property type="evidence" value="ECO:0007669"/>
    <property type="project" value="UniProtKB-SubCell"/>
</dbReference>
<dbReference type="PROSITE" id="PS00134">
    <property type="entry name" value="TRYPSIN_HIS"/>
    <property type="match status" value="1"/>
</dbReference>
<evidence type="ECO:0000256" key="8">
    <source>
        <dbReference type="ARBA" id="ARBA00023145"/>
    </source>
</evidence>
<dbReference type="InterPro" id="IPR001314">
    <property type="entry name" value="Peptidase_S1A"/>
</dbReference>
<feature type="non-terminal residue" evidence="15">
    <location>
        <position position="1"/>
    </location>
</feature>
<protein>
    <recommendedName>
        <fullName evidence="11">trypsin</fullName>
        <ecNumber evidence="11">3.4.21.4</ecNumber>
    </recommendedName>
</protein>
<gene>
    <name evidence="15" type="ORF">Dbus_chr3Lg89</name>
</gene>
<dbReference type="CDD" id="cd00190">
    <property type="entry name" value="Tryp_SPc"/>
    <property type="match status" value="1"/>
</dbReference>
<keyword evidence="6 12" id="KW-0378">Hydrolase</keyword>
<dbReference type="STRING" id="30019.A0A0M3QVS8"/>
<evidence type="ECO:0000256" key="3">
    <source>
        <dbReference type="ARBA" id="ARBA00022525"/>
    </source>
</evidence>
<dbReference type="Pfam" id="PF00089">
    <property type="entry name" value="Trypsin"/>
    <property type="match status" value="1"/>
</dbReference>
<dbReference type="PROSITE" id="PS50240">
    <property type="entry name" value="TRYPSIN_DOM"/>
    <property type="match status" value="1"/>
</dbReference>
<dbReference type="PRINTS" id="PR00722">
    <property type="entry name" value="CHYMOTRYPSIN"/>
</dbReference>
<accession>A0A0M3QVS8</accession>
<evidence type="ECO:0000256" key="2">
    <source>
        <dbReference type="ARBA" id="ARBA00007664"/>
    </source>
</evidence>
<evidence type="ECO:0000313" key="15">
    <source>
        <dbReference type="EMBL" id="ALC42923.1"/>
    </source>
</evidence>
<dbReference type="FunFam" id="2.40.10.10:FF:000034">
    <property type="entry name" value="Eupolytin"/>
    <property type="match status" value="1"/>
</dbReference>
<dbReference type="InterPro" id="IPR033116">
    <property type="entry name" value="TRYPSIN_SER"/>
</dbReference>
<evidence type="ECO:0000256" key="5">
    <source>
        <dbReference type="ARBA" id="ARBA00022729"/>
    </source>
</evidence>
<dbReference type="Proteomes" id="UP000494163">
    <property type="component" value="Chromosome 3L"/>
</dbReference>
<keyword evidence="3" id="KW-0964">Secreted</keyword>
<keyword evidence="5 13" id="KW-0732">Signal</keyword>
<evidence type="ECO:0000256" key="12">
    <source>
        <dbReference type="RuleBase" id="RU363034"/>
    </source>
</evidence>
<dbReference type="SMR" id="A0A0M3QVS8"/>
<feature type="domain" description="Peptidase S1" evidence="14">
    <location>
        <begin position="23"/>
        <end position="250"/>
    </location>
</feature>
<dbReference type="PANTHER" id="PTHR24276:SF91">
    <property type="entry name" value="AT26814P-RELATED"/>
    <property type="match status" value="1"/>
</dbReference>
<dbReference type="InterPro" id="IPR009003">
    <property type="entry name" value="Peptidase_S1_PA"/>
</dbReference>
<evidence type="ECO:0000256" key="6">
    <source>
        <dbReference type="ARBA" id="ARBA00022801"/>
    </source>
</evidence>
<proteinExistence type="inferred from homology"/>
<dbReference type="InterPro" id="IPR018114">
    <property type="entry name" value="TRYPSIN_HIS"/>
</dbReference>
<keyword evidence="4 12" id="KW-0645">Protease</keyword>
<evidence type="ECO:0000313" key="16">
    <source>
        <dbReference type="Proteomes" id="UP000494163"/>
    </source>
</evidence>
<keyword evidence="16" id="KW-1185">Reference proteome</keyword>
<evidence type="ECO:0000256" key="10">
    <source>
        <dbReference type="ARBA" id="ARBA00036320"/>
    </source>
</evidence>
<keyword evidence="7 12" id="KW-0720">Serine protease</keyword>
<sequence length="252" mass="27263">VWLLWCGLLRLLSVHGLGFATRIVGGEETSIEHVPYQVYLRERSDFICGGSLLSVSFVLSAAHCVYGAKPQDYSVHAGASRLEQPAAVVRNVAQFHIASNYNSSNFDMDVALLQLAQPMELLPGRVVSIALCRRPPPSNTYVRISGWGVTQEQNREPAAQVRTALVRVLSRTECQLAYAGQAQLSDSMLCAAVRGIRDSCSGDSGGPLVYRGQVCGIVSWGFGCARAAYPGVYTSVASERVQRFIAQTLGHS</sequence>